<reference evidence="3" key="1">
    <citation type="submission" date="2016-04" db="EMBL/GenBank/DDBJ databases">
        <authorList>
            <person name="Nguyen H.D."/>
            <person name="Samba Siva P."/>
            <person name="Cullis J."/>
            <person name="Levesque C.A."/>
            <person name="Hambleton S."/>
        </authorList>
    </citation>
    <scope>NUCLEOTIDE SEQUENCE</scope>
    <source>
        <strain evidence="3">DAOMC 236416</strain>
    </source>
</reference>
<evidence type="ECO:0000256" key="1">
    <source>
        <dbReference type="ARBA" id="ARBA00022664"/>
    </source>
</evidence>
<comment type="caution">
    <text evidence="3">The sequence shown here is derived from an EMBL/GenBank/DDBJ whole genome shotgun (WGS) entry which is preliminary data.</text>
</comment>
<keyword evidence="1" id="KW-0507">mRNA processing</keyword>
<sequence length="429" mass="47020">MVDTAADGLLSGLDSFAQVSLGPSAVNLAQDTDGVAELETLALFLERSQGLTRSEAVDKAAQMYIAGKVKSEVATPHLAPSTVPKAKDWDAVFSTHKKIAGNQVKLSKVQSNFVVWLMGFRSLIDNVPLAQDHLEGVEHDVGFAEDPFAVRTARYCFELDKELGRVLLQTLEQDVSNILLPHHNSGERRSSVLFRTLRKELLRDDPASQDRVTNMVQNLKQNTHDVTTLADTFRYWFTYSSLLDNPIKPSDQVRYLLNSLHPRYNNYKSSAVFHRSTTEGKVAGFDYFVRQLLLEEANQSGISNNEHAFAVALQASSTVPPSAFAAQAYASTSSRPHQPSHSQARGGRDSSLGPRFTKARGRGSATKGRGGGRSFDGCRRCGQKGHWAPDCELSWSDANAMKRGGRGNSSIAALAAQEQQALVVAHRQH</sequence>
<keyword evidence="4" id="KW-1185">Reference proteome</keyword>
<evidence type="ECO:0000256" key="2">
    <source>
        <dbReference type="SAM" id="MobiDB-lite"/>
    </source>
</evidence>
<evidence type="ECO:0000313" key="3">
    <source>
        <dbReference type="EMBL" id="KAE8251128.1"/>
    </source>
</evidence>
<name>A0A177TFH8_9BASI</name>
<dbReference type="EMBL" id="LWDF02000262">
    <property type="protein sequence ID" value="KAE8251128.1"/>
    <property type="molecule type" value="Genomic_DNA"/>
</dbReference>
<protein>
    <submittedName>
        <fullName evidence="3">Uncharacterized protein</fullName>
    </submittedName>
</protein>
<accession>A0A177TFH8</accession>
<feature type="region of interest" description="Disordered" evidence="2">
    <location>
        <begin position="327"/>
        <end position="378"/>
    </location>
</feature>
<proteinExistence type="predicted"/>
<dbReference type="InterPro" id="IPR001878">
    <property type="entry name" value="Znf_CCHC"/>
</dbReference>
<dbReference type="PROSITE" id="PS50158">
    <property type="entry name" value="ZF_CCHC"/>
    <property type="match status" value="1"/>
</dbReference>
<organism evidence="3 4">
    <name type="scientific">Tilletia indica</name>
    <dbReference type="NCBI Taxonomy" id="43049"/>
    <lineage>
        <taxon>Eukaryota</taxon>
        <taxon>Fungi</taxon>
        <taxon>Dikarya</taxon>
        <taxon>Basidiomycota</taxon>
        <taxon>Ustilaginomycotina</taxon>
        <taxon>Exobasidiomycetes</taxon>
        <taxon>Tilletiales</taxon>
        <taxon>Tilletiaceae</taxon>
        <taxon>Tilletia</taxon>
    </lineage>
</organism>
<dbReference type="Proteomes" id="UP000077521">
    <property type="component" value="Unassembled WGS sequence"/>
</dbReference>
<dbReference type="GO" id="GO:0003676">
    <property type="term" value="F:nucleic acid binding"/>
    <property type="evidence" value="ECO:0007669"/>
    <property type="project" value="InterPro"/>
</dbReference>
<dbReference type="SUPFAM" id="SSF57756">
    <property type="entry name" value="Retrovirus zinc finger-like domains"/>
    <property type="match status" value="1"/>
</dbReference>
<dbReference type="InterPro" id="IPR036875">
    <property type="entry name" value="Znf_CCHC_sf"/>
</dbReference>
<dbReference type="Gene3D" id="4.10.60.10">
    <property type="entry name" value="Zinc finger, CCHC-type"/>
    <property type="match status" value="1"/>
</dbReference>
<dbReference type="Pfam" id="PF00098">
    <property type="entry name" value="zf-CCHC"/>
    <property type="match status" value="1"/>
</dbReference>
<reference evidence="3" key="2">
    <citation type="journal article" date="2019" name="IMA Fungus">
        <title>Genome sequencing and comparison of five Tilletia species to identify candidate genes for the detection of regulated species infecting wheat.</title>
        <authorList>
            <person name="Nguyen H.D.T."/>
            <person name="Sultana T."/>
            <person name="Kesanakurti P."/>
            <person name="Hambleton S."/>
        </authorList>
    </citation>
    <scope>NUCLEOTIDE SEQUENCE</scope>
    <source>
        <strain evidence="3">DAOMC 236416</strain>
    </source>
</reference>
<dbReference type="GO" id="GO:0008270">
    <property type="term" value="F:zinc ion binding"/>
    <property type="evidence" value="ECO:0007669"/>
    <property type="project" value="InterPro"/>
</dbReference>
<feature type="compositionally biased region" description="Polar residues" evidence="2">
    <location>
        <begin position="329"/>
        <end position="343"/>
    </location>
</feature>
<dbReference type="GO" id="GO:0006397">
    <property type="term" value="P:mRNA processing"/>
    <property type="evidence" value="ECO:0007669"/>
    <property type="project" value="UniProtKB-KW"/>
</dbReference>
<evidence type="ECO:0000313" key="4">
    <source>
        <dbReference type="Proteomes" id="UP000077521"/>
    </source>
</evidence>
<dbReference type="AlphaFoldDB" id="A0A177TFH8"/>
<gene>
    <name evidence="3" type="ORF">A4X13_0g4144</name>
</gene>